<dbReference type="Proteomes" id="UP000005798">
    <property type="component" value="Unassembled WGS sequence"/>
</dbReference>
<dbReference type="Gene3D" id="1.20.1270.90">
    <property type="entry name" value="AF1782-like"/>
    <property type="match status" value="1"/>
</dbReference>
<dbReference type="PANTHER" id="PTHR42732:SF1">
    <property type="entry name" value="BETA-MANNOSIDASE"/>
    <property type="match status" value="1"/>
</dbReference>
<dbReference type="SUPFAM" id="SSF51445">
    <property type="entry name" value="(Trans)glycosidases"/>
    <property type="match status" value="1"/>
</dbReference>
<dbReference type="PANTHER" id="PTHR42732">
    <property type="entry name" value="BETA-GALACTOSIDASE"/>
    <property type="match status" value="1"/>
</dbReference>
<evidence type="ECO:0000256" key="3">
    <source>
        <dbReference type="ARBA" id="ARBA00023295"/>
    </source>
</evidence>
<evidence type="ECO:0000259" key="5">
    <source>
        <dbReference type="Pfam" id="PF00703"/>
    </source>
</evidence>
<dbReference type="InterPro" id="IPR051913">
    <property type="entry name" value="GH2_Domain-Containing"/>
</dbReference>
<accession>B0N4Z3</accession>
<proteinExistence type="inferred from homology"/>
<dbReference type="SUPFAM" id="SSF49303">
    <property type="entry name" value="beta-Galactosidase/glucuronidase domain"/>
    <property type="match status" value="1"/>
</dbReference>
<dbReference type="Pfam" id="PF07554">
    <property type="entry name" value="FIVAR"/>
    <property type="match status" value="3"/>
</dbReference>
<evidence type="ECO:0000259" key="7">
    <source>
        <dbReference type="Pfam" id="PF02837"/>
    </source>
</evidence>
<dbReference type="InterPro" id="IPR036156">
    <property type="entry name" value="Beta-gal/glucu_dom_sf"/>
</dbReference>
<feature type="transmembrane region" description="Helical" evidence="4">
    <location>
        <begin position="1564"/>
        <end position="1584"/>
    </location>
</feature>
<dbReference type="SUPFAM" id="SSF49785">
    <property type="entry name" value="Galactose-binding domain-like"/>
    <property type="match status" value="1"/>
</dbReference>
<dbReference type="InterPro" id="IPR006102">
    <property type="entry name" value="Ig-like_GH2"/>
</dbReference>
<dbReference type="HOGENOM" id="CLU_001607_2_0_9"/>
<evidence type="ECO:0000259" key="6">
    <source>
        <dbReference type="Pfam" id="PF02836"/>
    </source>
</evidence>
<dbReference type="GO" id="GO:0004553">
    <property type="term" value="F:hydrolase activity, hydrolyzing O-glycosyl compounds"/>
    <property type="evidence" value="ECO:0007669"/>
    <property type="project" value="InterPro"/>
</dbReference>
<feature type="domain" description="Glycoside hydrolase family 2" evidence="10">
    <location>
        <begin position="804"/>
        <end position="905"/>
    </location>
</feature>
<dbReference type="InterPro" id="IPR008979">
    <property type="entry name" value="Galactose-bd-like_sf"/>
</dbReference>
<keyword evidence="4" id="KW-0472">Membrane</keyword>
<feature type="domain" description="DUF4982" evidence="9">
    <location>
        <begin position="715"/>
        <end position="785"/>
    </location>
</feature>
<dbReference type="InterPro" id="IPR008964">
    <property type="entry name" value="Invasin/intimin_cell_adhesion"/>
</dbReference>
<evidence type="ECO:0000256" key="2">
    <source>
        <dbReference type="ARBA" id="ARBA00022801"/>
    </source>
</evidence>
<dbReference type="InterPro" id="IPR032311">
    <property type="entry name" value="DUF4982"/>
</dbReference>
<reference evidence="11" key="2">
    <citation type="submission" date="2014-06" db="EMBL/GenBank/DDBJ databases">
        <title>Draft genome sequence of Clostridium ramosum(DSM 1402).</title>
        <authorList>
            <person name="Sudarsanam P."/>
            <person name="Ley R."/>
            <person name="Guruge J."/>
            <person name="Turnbaugh P.J."/>
            <person name="Mahowald M."/>
            <person name="Liep D."/>
            <person name="Gordon J."/>
        </authorList>
    </citation>
    <scope>NUCLEOTIDE SEQUENCE</scope>
    <source>
        <strain evidence="11">DSM 1402</strain>
    </source>
</reference>
<dbReference type="Gene3D" id="3.20.20.80">
    <property type="entry name" value="Glycosidases"/>
    <property type="match status" value="1"/>
</dbReference>
<feature type="domain" description="Glycoside hydrolase family 2 immunoglobulin-like beta-sandwich" evidence="5">
    <location>
        <begin position="251"/>
        <end position="349"/>
    </location>
</feature>
<dbReference type="InterPro" id="IPR040605">
    <property type="entry name" value="Glyco_hydro2_dom5"/>
</dbReference>
<evidence type="ECO:0000259" key="10">
    <source>
        <dbReference type="Pfam" id="PF18565"/>
    </source>
</evidence>
<dbReference type="InterPro" id="IPR011081">
    <property type="entry name" value="Big_4"/>
</dbReference>
<dbReference type="Pfam" id="PF18565">
    <property type="entry name" value="Glyco_hydro2_C5"/>
    <property type="match status" value="1"/>
</dbReference>
<dbReference type="Gene3D" id="2.60.120.260">
    <property type="entry name" value="Galactose-binding domain-like"/>
    <property type="match status" value="2"/>
</dbReference>
<keyword evidence="4" id="KW-1133">Transmembrane helix</keyword>
<evidence type="ECO:0000259" key="9">
    <source>
        <dbReference type="Pfam" id="PF16355"/>
    </source>
</evidence>
<feature type="domain" description="Glycoside hydrolase family 2 catalytic" evidence="6">
    <location>
        <begin position="358"/>
        <end position="562"/>
    </location>
</feature>
<sequence>MNNQVFYIYLGTLTNQNSYSIREKEEVMKGRWNQKLCAVATVSMLLSSAPVGVLAQENARITQSDPEEVYVDIIGDGQRTTLFNENWKFHRGDINDAQNKDYNDSTWETVNLPHDYSIDQDFTTSGEAESGFLPGGVGWYRKTFVVPKKYQEKQLMIEFDGAYMNAEVYLNGTKLGEHPYGYTAFAFDLTEGLICDGETENVLVVKTNNKIPSSRWYSGSGIYRDVKLTVTDKVHVGYNGTKIIAKDLENTKDNNVKVDVTATIDNDSDTNKTITVKNTLLDAQGNAAGSTVTNEVELAAKSTKDVKQEVSVIAPKLWSTEDTNLYTMKTEIVADNKVLDTYETEYGFRYFDFDNNTGFSLNGEKIKLKGVCLHHDQGALGAVANRDAIERQVKILKEMGCNAIRVTHNPAASVLLEVCNENGMLVINEAFDGWTEYKNGNVNDYTSHFNEVISTDNQIVNGKAGMKWGEFDVKAMVDGAKNDPSVIMWSLGNEIDEGVSGNTSHYLNLVDDLIKWVQEVDTTRPVTNGDNRKNTNPNAMLSQINQKIYEAGGVVGMNYANGDQTIAMHNTYSDWPLYGSETASAVHSRGVYNTTGKDDNTLQMSEYDNDEAKVGWGHSASDAWQFVIKNDFNAGEFVWTGFDYIGEPTPWNGTGAGSASGQGAKPKSSYFGIVDTAGFVKDTYYLYKSMWDEDTTTLHLMSTWNNDEIVKNNNGKVKVDVFTNAAKVELYLNGNKVGEDTATTHTTALGYKYQTFSNGEFYPSFNVTWASGTLSAKAYDKKGNLITETEGRSSVTTNTKAAKLAISADKKEILADGSSLSYLTVDVKDMNGNIVAGADNRINFKIEGNGKIVGVDNGNAADTDSYKGTSRKAFSGKALVIVQSTKDEGSFTFSASSDGLSGSNISVKTVKNAVEGDAYLQSYTIAKNLYVNVGEEPDLPAKVVGTYNNGETRDLTIKWNEYDKESLNKIGEFTITGKLQDSEAVVTVTVHVIGNVVAMENYSTVTSAGITPVLPQTVRGLYENGNYSEAFPVKWNIPADAFKNEGMVTVKGTVNVLNEVKDVTATVRVAPKLADSQNIASKNYQDTPLFTNGKMVNGVPSEPTATPINDSLSELNDGITNESGRESARWTNWSLRNENPPVDTYVQLEWQKEYLMQNIKLWHFTDNQFSVLPGDNNVRFEYYDVPTNSWQEIESSHITQVPYTSGDTPYGFIHPITTNKLRIWMKSPQVNKCIGLTEIEVYDYILPVTANSSANLDDLKLDGVNIKEFNGYRGYDKLTKTYTVDLKTADTPSVIAQGNNNEAITVLPVYNNEVKIIVRAEDGKTIENYTIKYIISVNKEFLENYIESDEIKKVFETSEEYTVQSYQEFKEAYDQAIVILKDDQATQKQVDDSYEKLQTMYQALVKKTEEKVDKSQLEALLAITDKITEDILSNLDADLVKEFKTALQAAQDIYTGNDVTQAQVNAAITRLNVAIENLNIRDFNKIKLQELVERTEKLSAKDYTRASWERLEKALSAAKIVLADEKATLAAVDEAKTVLQNALEQLEKVAISEESSQGVKTGDAANFAGIFALMVSTASLVLWMKRRKENN</sequence>
<dbReference type="GO" id="GO:0005975">
    <property type="term" value="P:carbohydrate metabolic process"/>
    <property type="evidence" value="ECO:0007669"/>
    <property type="project" value="InterPro"/>
</dbReference>
<reference evidence="11" key="1">
    <citation type="submission" date="2007-11" db="EMBL/GenBank/DDBJ databases">
        <authorList>
            <person name="Fulton L."/>
            <person name="Clifton S."/>
            <person name="Fulton B."/>
            <person name="Xu J."/>
            <person name="Minx P."/>
            <person name="Pepin K.H."/>
            <person name="Johnson M."/>
            <person name="Thiruvilangam P."/>
            <person name="Bhonagiri V."/>
            <person name="Nash W.E."/>
            <person name="Mardis E.R."/>
            <person name="Wilson R.K."/>
        </authorList>
    </citation>
    <scope>NUCLEOTIDE SEQUENCE [LARGE SCALE GENOMIC DNA]</scope>
    <source>
        <strain evidence="11">DSM 1402</strain>
    </source>
</reference>
<comment type="caution">
    <text evidence="11">The sequence shown here is derived from an EMBL/GenBank/DDBJ whole genome shotgun (WGS) entry which is preliminary data.</text>
</comment>
<dbReference type="Gene3D" id="1.20.1270.70">
    <property type="entry name" value="Designed single chain three-helix bundle"/>
    <property type="match status" value="2"/>
</dbReference>
<dbReference type="InterPro" id="IPR006103">
    <property type="entry name" value="Glyco_hydro_2_cat"/>
</dbReference>
<evidence type="ECO:0000256" key="1">
    <source>
        <dbReference type="ARBA" id="ARBA00007401"/>
    </source>
</evidence>
<dbReference type="SUPFAM" id="SSF49373">
    <property type="entry name" value="Invasin/intimin cell-adhesion fragments"/>
    <property type="match status" value="1"/>
</dbReference>
<dbReference type="Pfam" id="PF00703">
    <property type="entry name" value="Glyco_hydro_2"/>
    <property type="match status" value="1"/>
</dbReference>
<protein>
    <submittedName>
        <fullName evidence="11">Glycosyl hydrolase family 2, sugar binding domain protein</fullName>
    </submittedName>
</protein>
<keyword evidence="4" id="KW-0812">Transmembrane</keyword>
<dbReference type="PRINTS" id="PR00132">
    <property type="entry name" value="GLHYDRLASE2"/>
</dbReference>
<dbReference type="Pfam" id="PF07532">
    <property type="entry name" value="Big_4"/>
    <property type="match status" value="2"/>
</dbReference>
<dbReference type="Gene3D" id="2.60.40.10">
    <property type="entry name" value="Immunoglobulins"/>
    <property type="match status" value="3"/>
</dbReference>
<evidence type="ECO:0000313" key="12">
    <source>
        <dbReference type="Proteomes" id="UP000005798"/>
    </source>
</evidence>
<dbReference type="eggNOG" id="COG1196">
    <property type="taxonomic scope" value="Bacteria"/>
</dbReference>
<evidence type="ECO:0000256" key="4">
    <source>
        <dbReference type="SAM" id="Phobius"/>
    </source>
</evidence>
<feature type="domain" description="Bacterial Ig-like" evidence="8">
    <location>
        <begin position="1003"/>
        <end position="1055"/>
    </location>
</feature>
<evidence type="ECO:0000259" key="8">
    <source>
        <dbReference type="Pfam" id="PF07532"/>
    </source>
</evidence>
<dbReference type="InterPro" id="IPR017853">
    <property type="entry name" value="GH"/>
</dbReference>
<dbReference type="InterPro" id="IPR006101">
    <property type="entry name" value="Glyco_hydro_2"/>
</dbReference>
<dbReference type="eggNOG" id="COG3250">
    <property type="taxonomic scope" value="Bacteria"/>
</dbReference>
<dbReference type="InterPro" id="IPR006104">
    <property type="entry name" value="Glyco_hydro_2_N"/>
</dbReference>
<name>B0N4Z3_9FIRM</name>
<evidence type="ECO:0000313" key="11">
    <source>
        <dbReference type="EMBL" id="EDS18745.1"/>
    </source>
</evidence>
<keyword evidence="12" id="KW-1185">Reference proteome</keyword>
<feature type="domain" description="Bacterial Ig-like" evidence="8">
    <location>
        <begin position="931"/>
        <end position="980"/>
    </location>
</feature>
<dbReference type="InterPro" id="IPR013783">
    <property type="entry name" value="Ig-like_fold"/>
</dbReference>
<dbReference type="Pfam" id="PF02836">
    <property type="entry name" value="Glyco_hydro_2_C"/>
    <property type="match status" value="1"/>
</dbReference>
<dbReference type="EMBL" id="ABFX02000005">
    <property type="protein sequence ID" value="EDS18745.1"/>
    <property type="molecule type" value="Genomic_DNA"/>
</dbReference>
<gene>
    <name evidence="11" type="ORF">CLORAM_01704</name>
</gene>
<feature type="domain" description="Glycosyl hydrolases family 2 sugar binding" evidence="7">
    <location>
        <begin position="136"/>
        <end position="229"/>
    </location>
</feature>
<comment type="similarity">
    <text evidence="1">Belongs to the glycosyl hydrolase 2 family.</text>
</comment>
<organism evidence="11 12">
    <name type="scientific">Thomasclavelia ramosa DSM 1402</name>
    <dbReference type="NCBI Taxonomy" id="445974"/>
    <lineage>
        <taxon>Bacteria</taxon>
        <taxon>Bacillati</taxon>
        <taxon>Bacillota</taxon>
        <taxon>Erysipelotrichia</taxon>
        <taxon>Erysipelotrichales</taxon>
        <taxon>Coprobacillaceae</taxon>
        <taxon>Thomasclavelia</taxon>
    </lineage>
</organism>
<dbReference type="Pfam" id="PF16355">
    <property type="entry name" value="DUF4982"/>
    <property type="match status" value="1"/>
</dbReference>
<dbReference type="Pfam" id="PF02837">
    <property type="entry name" value="Glyco_hydro_2_N"/>
    <property type="match status" value="1"/>
</dbReference>
<keyword evidence="2 11" id="KW-0378">Hydrolase</keyword>
<keyword evidence="3" id="KW-0326">Glycosidase</keyword>